<dbReference type="InterPro" id="IPR036396">
    <property type="entry name" value="Cyt_P450_sf"/>
</dbReference>
<dbReference type="Gene3D" id="1.10.630.10">
    <property type="entry name" value="Cytochrome P450"/>
    <property type="match status" value="1"/>
</dbReference>
<dbReference type="PANTHER" id="PTHR24305:SF157">
    <property type="entry name" value="N-ACETYLTRYPTOPHAN 6-HYDROXYLASE IVOC-RELATED"/>
    <property type="match status" value="1"/>
</dbReference>
<dbReference type="EMBL" id="JAZAVJ010000215">
    <property type="protein sequence ID" value="KAK7404080.1"/>
    <property type="molecule type" value="Genomic_DNA"/>
</dbReference>
<dbReference type="InterPro" id="IPR017972">
    <property type="entry name" value="Cyt_P450_CS"/>
</dbReference>
<dbReference type="PRINTS" id="PR00463">
    <property type="entry name" value="EP450I"/>
</dbReference>
<dbReference type="InterPro" id="IPR001128">
    <property type="entry name" value="Cyt_P450"/>
</dbReference>
<gene>
    <name evidence="10" type="ORF">QQX98_010138</name>
</gene>
<dbReference type="PROSITE" id="PS00086">
    <property type="entry name" value="CYTOCHROME_P450"/>
    <property type="match status" value="1"/>
</dbReference>
<protein>
    <recommendedName>
        <fullName evidence="12">Trichodiene oxygenase</fullName>
    </recommendedName>
</protein>
<evidence type="ECO:0000313" key="10">
    <source>
        <dbReference type="EMBL" id="KAK7404080.1"/>
    </source>
</evidence>
<dbReference type="Pfam" id="PF00067">
    <property type="entry name" value="p450"/>
    <property type="match status" value="2"/>
</dbReference>
<evidence type="ECO:0000256" key="3">
    <source>
        <dbReference type="ARBA" id="ARBA00022617"/>
    </source>
</evidence>
<comment type="similarity">
    <text evidence="2 8">Belongs to the cytochrome P450 family.</text>
</comment>
<evidence type="ECO:0000256" key="4">
    <source>
        <dbReference type="ARBA" id="ARBA00022723"/>
    </source>
</evidence>
<keyword evidence="9" id="KW-0472">Membrane</keyword>
<evidence type="ECO:0000256" key="5">
    <source>
        <dbReference type="ARBA" id="ARBA00023002"/>
    </source>
</evidence>
<evidence type="ECO:0000256" key="7">
    <source>
        <dbReference type="ARBA" id="ARBA00023033"/>
    </source>
</evidence>
<reference evidence="10 11" key="1">
    <citation type="journal article" date="2025" name="Microbiol. Resour. Announc.">
        <title>Draft genome sequences for Neonectria magnoliae and Neonectria punicea, canker pathogens of Liriodendron tulipifera and Acer saccharum in West Virginia.</title>
        <authorList>
            <person name="Petronek H.M."/>
            <person name="Kasson M.T."/>
            <person name="Metheny A.M."/>
            <person name="Stauder C.M."/>
            <person name="Lovett B."/>
            <person name="Lynch S.C."/>
            <person name="Garnas J.R."/>
            <person name="Kasson L.R."/>
            <person name="Stajich J.E."/>
        </authorList>
    </citation>
    <scope>NUCLEOTIDE SEQUENCE [LARGE SCALE GENOMIC DNA]</scope>
    <source>
        <strain evidence="10 11">NRRL 64653</strain>
    </source>
</reference>
<keyword evidence="4 8" id="KW-0479">Metal-binding</keyword>
<keyword evidence="3 8" id="KW-0349">Heme</keyword>
<sequence length="473" mass="54151">MATLASVVPWKSVAVAAGLYFATVAFYRLFLHPLARFPGPKFAAATRWYEAYYDIIQNGQYTSKIAKMHERYGPIIRISPDELHINDPSFFPTLFRHEGRWDKYAWAVNAQSIHGATIFTADHDQHKARRQPLNPYFSKAKVASRQGMIRKKLVRLCERISEFAETGRVLDIGAAISAFQRDVLTDYVLGKSYDDLEKEDFNTGMMIVAQAGGKVWRLTKHFPWYGPTLLSIPKDFLIKHGDELTANFMRYGKDKTTARVWSDVATVTGAGFETTASVLRLVIYHVFNNSQILERLRAELATVAPPLPSLSEEEPELRVLEQLPYLTAILMEGMRLSPALGTRLQRIAPDRELVYDKWRIPAGTPVGMTTLFMHMNEELYPDPPRFEPQRWVDVDARKKADKTYAPFSRGARICLGMHLAWIDMYLVMSALVRRFDFDFRGLTDDYFEFESDQFIIGTKGKGVLEVNVTRRKQ</sequence>
<keyword evidence="6 8" id="KW-0408">Iron</keyword>
<dbReference type="PRINTS" id="PR00385">
    <property type="entry name" value="P450"/>
</dbReference>
<dbReference type="InterPro" id="IPR050121">
    <property type="entry name" value="Cytochrome_P450_monoxygenase"/>
</dbReference>
<accession>A0ABR1GQ91</accession>
<keyword evidence="9" id="KW-0812">Transmembrane</keyword>
<proteinExistence type="inferred from homology"/>
<dbReference type="CDD" id="cd11062">
    <property type="entry name" value="CYP58-like"/>
    <property type="match status" value="1"/>
</dbReference>
<evidence type="ECO:0000256" key="6">
    <source>
        <dbReference type="ARBA" id="ARBA00023004"/>
    </source>
</evidence>
<evidence type="ECO:0000313" key="11">
    <source>
        <dbReference type="Proteomes" id="UP001498476"/>
    </source>
</evidence>
<dbReference type="SUPFAM" id="SSF48264">
    <property type="entry name" value="Cytochrome P450"/>
    <property type="match status" value="1"/>
</dbReference>
<keyword evidence="7 8" id="KW-0503">Monooxygenase</keyword>
<dbReference type="InterPro" id="IPR002401">
    <property type="entry name" value="Cyt_P450_E_grp-I"/>
</dbReference>
<comment type="cofactor">
    <cofactor evidence="1">
        <name>heme</name>
        <dbReference type="ChEBI" id="CHEBI:30413"/>
    </cofactor>
</comment>
<evidence type="ECO:0000256" key="9">
    <source>
        <dbReference type="SAM" id="Phobius"/>
    </source>
</evidence>
<evidence type="ECO:0000256" key="8">
    <source>
        <dbReference type="RuleBase" id="RU000461"/>
    </source>
</evidence>
<dbReference type="Proteomes" id="UP001498476">
    <property type="component" value="Unassembled WGS sequence"/>
</dbReference>
<evidence type="ECO:0000256" key="1">
    <source>
        <dbReference type="ARBA" id="ARBA00001971"/>
    </source>
</evidence>
<dbReference type="PANTHER" id="PTHR24305">
    <property type="entry name" value="CYTOCHROME P450"/>
    <property type="match status" value="1"/>
</dbReference>
<keyword evidence="11" id="KW-1185">Reference proteome</keyword>
<comment type="caution">
    <text evidence="10">The sequence shown here is derived from an EMBL/GenBank/DDBJ whole genome shotgun (WGS) entry which is preliminary data.</text>
</comment>
<keyword evidence="5 8" id="KW-0560">Oxidoreductase</keyword>
<keyword evidence="9" id="KW-1133">Transmembrane helix</keyword>
<organism evidence="10 11">
    <name type="scientific">Neonectria punicea</name>
    <dbReference type="NCBI Taxonomy" id="979145"/>
    <lineage>
        <taxon>Eukaryota</taxon>
        <taxon>Fungi</taxon>
        <taxon>Dikarya</taxon>
        <taxon>Ascomycota</taxon>
        <taxon>Pezizomycotina</taxon>
        <taxon>Sordariomycetes</taxon>
        <taxon>Hypocreomycetidae</taxon>
        <taxon>Hypocreales</taxon>
        <taxon>Nectriaceae</taxon>
        <taxon>Neonectria</taxon>
    </lineage>
</organism>
<name>A0ABR1GQ91_9HYPO</name>
<evidence type="ECO:0000256" key="2">
    <source>
        <dbReference type="ARBA" id="ARBA00010617"/>
    </source>
</evidence>
<evidence type="ECO:0008006" key="12">
    <source>
        <dbReference type="Google" id="ProtNLM"/>
    </source>
</evidence>
<feature type="transmembrane region" description="Helical" evidence="9">
    <location>
        <begin position="12"/>
        <end position="31"/>
    </location>
</feature>